<reference evidence="10 11" key="2">
    <citation type="submission" date="2018-03" db="EMBL/GenBank/DDBJ databases">
        <title>The ancient ancestry and fast evolution of plastids.</title>
        <authorList>
            <person name="Moore K.R."/>
            <person name="Magnabosco C."/>
            <person name="Momper L."/>
            <person name="Gold D.A."/>
            <person name="Bosak T."/>
            <person name="Fournier G.P."/>
        </authorList>
    </citation>
    <scope>NUCLEOTIDE SEQUENCE [LARGE SCALE GENOMIC DNA]</scope>
    <source>
        <strain evidence="10 11">ULC18</strain>
    </source>
</reference>
<comment type="catalytic activity">
    <reaction evidence="1 7">
        <text>Endohydrolysis of (1-&gt;4)-beta-D-glucosidic linkages in cellulose, lichenin and cereal beta-D-glucans.</text>
        <dbReference type="EC" id="3.2.1.4"/>
    </reaction>
</comment>
<evidence type="ECO:0000256" key="7">
    <source>
        <dbReference type="RuleBase" id="RU361153"/>
    </source>
</evidence>
<keyword evidence="8" id="KW-0472">Membrane</keyword>
<dbReference type="InterPro" id="IPR001919">
    <property type="entry name" value="CBD2"/>
</dbReference>
<dbReference type="InterPro" id="IPR008965">
    <property type="entry name" value="CBM2/CBM3_carb-bd_dom_sf"/>
</dbReference>
<dbReference type="InterPro" id="IPR001547">
    <property type="entry name" value="Glyco_hydro_5"/>
</dbReference>
<dbReference type="SUPFAM" id="SSF49384">
    <property type="entry name" value="Carbohydrate-binding domain"/>
    <property type="match status" value="1"/>
</dbReference>
<dbReference type="AlphaFoldDB" id="A0A2T1DVS0"/>
<proteinExistence type="inferred from homology"/>
<evidence type="ECO:0000256" key="4">
    <source>
        <dbReference type="ARBA" id="ARBA00023277"/>
    </source>
</evidence>
<name>A0A2T1DVS0_9CYAN</name>
<dbReference type="RefSeq" id="WP_106259823.1">
    <property type="nucleotide sequence ID" value="NZ_CAWNSW010000105.1"/>
</dbReference>
<protein>
    <recommendedName>
        <fullName evidence="7">Endoglucanase</fullName>
        <ecNumber evidence="7">3.2.1.4</ecNumber>
    </recommendedName>
</protein>
<dbReference type="Gene3D" id="3.20.20.80">
    <property type="entry name" value="Glycosidases"/>
    <property type="match status" value="1"/>
</dbReference>
<dbReference type="GO" id="GO:0030245">
    <property type="term" value="P:cellulose catabolic process"/>
    <property type="evidence" value="ECO:0007669"/>
    <property type="project" value="UniProtKB-KW"/>
</dbReference>
<evidence type="ECO:0000313" key="11">
    <source>
        <dbReference type="Proteomes" id="UP000239576"/>
    </source>
</evidence>
<dbReference type="PROSITE" id="PS51173">
    <property type="entry name" value="CBM2"/>
    <property type="match status" value="1"/>
</dbReference>
<keyword evidence="8" id="KW-1133">Transmembrane helix</keyword>
<comment type="caution">
    <text evidence="10">The sequence shown here is derived from an EMBL/GenBank/DDBJ whole genome shotgun (WGS) entry which is preliminary data.</text>
</comment>
<dbReference type="InterPro" id="IPR017853">
    <property type="entry name" value="GH"/>
</dbReference>
<accession>A0A2T1DVS0</accession>
<sequence length="567" mass="63791">MIQLERWLRWLGTAVKPLQRVCIKDGWRSLAAAALHTKTGNLRQKRLRWLWGGLFLSTIVLSLALHRLNPADAAVVQFPLSTKGAQIVDASGQPVLLRGVNWFGIETETQVPHGLWARDYKEMLAQIKSLGYNLIRLPYAVQSLRASTINGVDFTIGNNRDLQGKTPLEVMDLIIQEAQRQGLMILLDSHRLNNQRIPELWYGDGFTEADWVDTWKLLATRYQKQPNVIGADLKNEPHGRASWGTNDRATDWRLAAERAGNAVLAIAPHWLIVVEGVERNVPGQKLARHWQGGNLEGAGRYPVRLNKARKLVYSPHEYGPGVYNQPWFSEAAFPKNLLNRWEVGFNYLASRNIAPILIGEFGGRQVDASSKEGLWHRQLVNFIQQKKLHFTYWSWNPNSSDTGGILQDDWRTVDQAKQQLLSQLLTVPGPTALALSVRQSVSPLAPLVAPTLPSPRPTGEIVPSSADGQLEVQATMQSDWQTGFCTAIRVTNHTKLSRRNWRLKFQMNQATIRNSWNGTFAHQGSRYTVDPPEWGRVLEPNQSIDLGFCAAKQGVDYRLKKLAVSGL</sequence>
<dbReference type="GO" id="GO:0030247">
    <property type="term" value="F:polysaccharide binding"/>
    <property type="evidence" value="ECO:0007669"/>
    <property type="project" value="UniProtKB-UniRule"/>
</dbReference>
<dbReference type="Pfam" id="PF00553">
    <property type="entry name" value="CBM_2"/>
    <property type="match status" value="1"/>
</dbReference>
<dbReference type="GO" id="GO:0008810">
    <property type="term" value="F:cellulase activity"/>
    <property type="evidence" value="ECO:0007669"/>
    <property type="project" value="UniProtKB-EC"/>
</dbReference>
<dbReference type="OrthoDB" id="9800475at2"/>
<feature type="domain" description="CBM2" evidence="9">
    <location>
        <begin position="463"/>
        <end position="567"/>
    </location>
</feature>
<comment type="similarity">
    <text evidence="7">Belongs to the glycosyl hydrolase 5 (cellulase A) family.</text>
</comment>
<evidence type="ECO:0000256" key="2">
    <source>
        <dbReference type="ARBA" id="ARBA00022801"/>
    </source>
</evidence>
<dbReference type="EMBL" id="PVWK01000142">
    <property type="protein sequence ID" value="PSB24595.1"/>
    <property type="molecule type" value="Genomic_DNA"/>
</dbReference>
<feature type="transmembrane region" description="Helical" evidence="8">
    <location>
        <begin position="49"/>
        <end position="68"/>
    </location>
</feature>
<evidence type="ECO:0000256" key="3">
    <source>
        <dbReference type="ARBA" id="ARBA00023001"/>
    </source>
</evidence>
<evidence type="ECO:0000256" key="1">
    <source>
        <dbReference type="ARBA" id="ARBA00000966"/>
    </source>
</evidence>
<keyword evidence="2 7" id="KW-0378">Hydrolase</keyword>
<keyword evidence="5 7" id="KW-0326">Glycosidase</keyword>
<dbReference type="EC" id="3.2.1.4" evidence="7"/>
<evidence type="ECO:0000259" key="9">
    <source>
        <dbReference type="PROSITE" id="PS51173"/>
    </source>
</evidence>
<dbReference type="SMART" id="SM00637">
    <property type="entry name" value="CBD_II"/>
    <property type="match status" value="1"/>
</dbReference>
<evidence type="ECO:0000313" key="10">
    <source>
        <dbReference type="EMBL" id="PSB24595.1"/>
    </source>
</evidence>
<dbReference type="InterPro" id="IPR018087">
    <property type="entry name" value="Glyco_hydro_5_CS"/>
</dbReference>
<evidence type="ECO:0000256" key="8">
    <source>
        <dbReference type="SAM" id="Phobius"/>
    </source>
</evidence>
<dbReference type="Gene3D" id="2.60.40.290">
    <property type="match status" value="1"/>
</dbReference>
<keyword evidence="3 7" id="KW-0136">Cellulose degradation</keyword>
<keyword evidence="4 7" id="KW-0119">Carbohydrate metabolism</keyword>
<keyword evidence="11" id="KW-1185">Reference proteome</keyword>
<dbReference type="SUPFAM" id="SSF51445">
    <property type="entry name" value="(Trans)glycosidases"/>
    <property type="match status" value="1"/>
</dbReference>
<dbReference type="PROSITE" id="PS00659">
    <property type="entry name" value="GLYCOSYL_HYDROL_F5"/>
    <property type="match status" value="1"/>
</dbReference>
<reference evidence="11" key="1">
    <citation type="submission" date="2018-02" db="EMBL/GenBank/DDBJ databases">
        <authorList>
            <person name="Moore K."/>
            <person name="Momper L."/>
        </authorList>
    </citation>
    <scope>NUCLEOTIDE SEQUENCE [LARGE SCALE GENOMIC DNA]</scope>
    <source>
        <strain evidence="11">ULC18</strain>
    </source>
</reference>
<keyword evidence="8" id="KW-0812">Transmembrane</keyword>
<organism evidence="10 11">
    <name type="scientific">Stenomitos frigidus ULC18</name>
    <dbReference type="NCBI Taxonomy" id="2107698"/>
    <lineage>
        <taxon>Bacteria</taxon>
        <taxon>Bacillati</taxon>
        <taxon>Cyanobacteriota</taxon>
        <taxon>Cyanophyceae</taxon>
        <taxon>Leptolyngbyales</taxon>
        <taxon>Leptolyngbyaceae</taxon>
        <taxon>Stenomitos</taxon>
    </lineage>
</organism>
<dbReference type="Proteomes" id="UP000239576">
    <property type="component" value="Unassembled WGS sequence"/>
</dbReference>
<evidence type="ECO:0000256" key="6">
    <source>
        <dbReference type="ARBA" id="ARBA00023326"/>
    </source>
</evidence>
<keyword evidence="6 7" id="KW-0624">Polysaccharide degradation</keyword>
<evidence type="ECO:0000256" key="5">
    <source>
        <dbReference type="ARBA" id="ARBA00023295"/>
    </source>
</evidence>
<dbReference type="PANTHER" id="PTHR35923">
    <property type="entry name" value="MAJOR EXTRACELLULAR ENDOGLUCANASE"/>
    <property type="match status" value="1"/>
</dbReference>
<dbReference type="InterPro" id="IPR012291">
    <property type="entry name" value="CBM2_carb-bd_dom_sf"/>
</dbReference>
<dbReference type="PANTHER" id="PTHR35923:SF2">
    <property type="entry name" value="ENDOGLUCANASE"/>
    <property type="match status" value="1"/>
</dbReference>
<dbReference type="Pfam" id="PF00150">
    <property type="entry name" value="Cellulase"/>
    <property type="match status" value="1"/>
</dbReference>
<gene>
    <name evidence="10" type="ORF">C7B82_26605</name>
</gene>